<dbReference type="EMBL" id="LT629757">
    <property type="protein sequence ID" value="SDR71555.1"/>
    <property type="molecule type" value="Genomic_DNA"/>
</dbReference>
<name>A0A1H1LBY6_9ACTN</name>
<organism evidence="3 4">
    <name type="scientific">Nocardioides scoriae</name>
    <dbReference type="NCBI Taxonomy" id="642780"/>
    <lineage>
        <taxon>Bacteria</taxon>
        <taxon>Bacillati</taxon>
        <taxon>Actinomycetota</taxon>
        <taxon>Actinomycetes</taxon>
        <taxon>Propionibacteriales</taxon>
        <taxon>Nocardioidaceae</taxon>
        <taxon>Nocardioides</taxon>
    </lineage>
</organism>
<dbReference type="STRING" id="642780.SAMN04488570_0129"/>
<sequence>MRRLVVLLLALLPVLVAGPTPSPAAAAAAPEPLPLPVGVRADYQLGGVRDVPDDVGIVVRDRHAEPAGVYDVCYVNGFQTQPDEQAFWKGHPRLVLRRHGRPVVDSAWGEQLLDLRTAARRAALARIVARWTAQCARDGYEAVELDNLDSWTRSRGLLTATQATAYARALVRDAHAVGLAVAQKNRAGWDGRTVGFDFAVAEECGRYRECAAYAEDYGRRVVAVEYRAQDLSWTCAHHGDLAVVLRDVDVTPDGVRRWCPQP</sequence>
<feature type="chain" id="PRO_5038632919" evidence="1">
    <location>
        <begin position="25"/>
        <end position="262"/>
    </location>
</feature>
<dbReference type="OrthoDB" id="319933at2"/>
<reference evidence="4" key="1">
    <citation type="submission" date="2016-10" db="EMBL/GenBank/DDBJ databases">
        <authorList>
            <person name="Varghese N."/>
            <person name="Submissions S."/>
        </authorList>
    </citation>
    <scope>NUCLEOTIDE SEQUENCE [LARGE SCALE GENOMIC DNA]</scope>
    <source>
        <strain evidence="4">DSM 22127</strain>
    </source>
</reference>
<dbReference type="Proteomes" id="UP000198859">
    <property type="component" value="Chromosome I"/>
</dbReference>
<dbReference type="Pfam" id="PF03537">
    <property type="entry name" value="Glyco_hydro_114"/>
    <property type="match status" value="1"/>
</dbReference>
<feature type="signal peptide" evidence="1">
    <location>
        <begin position="1"/>
        <end position="24"/>
    </location>
</feature>
<dbReference type="PANTHER" id="PTHR35273:SF2">
    <property type="entry name" value="ALPHA-GALACTOSIDASE"/>
    <property type="match status" value="1"/>
</dbReference>
<accession>A0A1H1LBY6</accession>
<feature type="domain" description="Glycoside-hydrolase family GH114 TIM-barrel" evidence="2">
    <location>
        <begin position="42"/>
        <end position="250"/>
    </location>
</feature>
<dbReference type="SUPFAM" id="SSF51445">
    <property type="entry name" value="(Trans)glycosidases"/>
    <property type="match status" value="1"/>
</dbReference>
<dbReference type="InterPro" id="IPR017853">
    <property type="entry name" value="GH"/>
</dbReference>
<evidence type="ECO:0000313" key="3">
    <source>
        <dbReference type="EMBL" id="SDR71555.1"/>
    </source>
</evidence>
<evidence type="ECO:0000313" key="4">
    <source>
        <dbReference type="Proteomes" id="UP000198859"/>
    </source>
</evidence>
<dbReference type="AlphaFoldDB" id="A0A1H1LBY6"/>
<proteinExistence type="predicted"/>
<keyword evidence="3" id="KW-0378">Hydrolase</keyword>
<keyword evidence="1" id="KW-0732">Signal</keyword>
<keyword evidence="4" id="KW-1185">Reference proteome</keyword>
<gene>
    <name evidence="3" type="ORF">SAMN04488570_0129</name>
</gene>
<protein>
    <submittedName>
        <fullName evidence="3">Glycoside-hydrolase family GH114</fullName>
    </submittedName>
</protein>
<dbReference type="PANTHER" id="PTHR35273">
    <property type="entry name" value="ALPHA-1,4 POLYGALACTOSAMINIDASE, PUTATIVE (AFU_ORTHOLOGUE AFUA_3G07890)-RELATED"/>
    <property type="match status" value="1"/>
</dbReference>
<evidence type="ECO:0000259" key="2">
    <source>
        <dbReference type="Pfam" id="PF03537"/>
    </source>
</evidence>
<evidence type="ECO:0000256" key="1">
    <source>
        <dbReference type="SAM" id="SignalP"/>
    </source>
</evidence>
<dbReference type="RefSeq" id="WP_091725101.1">
    <property type="nucleotide sequence ID" value="NZ_LT629757.1"/>
</dbReference>
<dbReference type="GO" id="GO:0016787">
    <property type="term" value="F:hydrolase activity"/>
    <property type="evidence" value="ECO:0007669"/>
    <property type="project" value="UniProtKB-KW"/>
</dbReference>
<dbReference type="InterPro" id="IPR004352">
    <property type="entry name" value="GH114_TIM-barrel"/>
</dbReference>